<dbReference type="Proteomes" id="UP000623842">
    <property type="component" value="Unassembled WGS sequence"/>
</dbReference>
<gene>
    <name evidence="2" type="ORF">GCM10017161_10790</name>
</gene>
<organism evidence="2 3">
    <name type="scientific">Thalassotalea marina</name>
    <dbReference type="NCBI Taxonomy" id="1673741"/>
    <lineage>
        <taxon>Bacteria</taxon>
        <taxon>Pseudomonadati</taxon>
        <taxon>Pseudomonadota</taxon>
        <taxon>Gammaproteobacteria</taxon>
        <taxon>Alteromonadales</taxon>
        <taxon>Colwelliaceae</taxon>
        <taxon>Thalassotalea</taxon>
    </lineage>
</organism>
<evidence type="ECO:0000313" key="2">
    <source>
        <dbReference type="EMBL" id="GHF85125.1"/>
    </source>
</evidence>
<evidence type="ECO:0000313" key="3">
    <source>
        <dbReference type="Proteomes" id="UP000623842"/>
    </source>
</evidence>
<feature type="chain" id="PRO_5037482919" evidence="1">
    <location>
        <begin position="21"/>
        <end position="507"/>
    </location>
</feature>
<dbReference type="InterPro" id="IPR026950">
    <property type="entry name" value="Caps_assemb_Wzi"/>
</dbReference>
<dbReference type="AlphaFoldDB" id="A0A919BE07"/>
<dbReference type="Pfam" id="PF14052">
    <property type="entry name" value="Caps_assemb_Wzi"/>
    <property type="match status" value="1"/>
</dbReference>
<comment type="caution">
    <text evidence="2">The sequence shown here is derived from an EMBL/GenBank/DDBJ whole genome shotgun (WGS) entry which is preliminary data.</text>
</comment>
<dbReference type="Gene3D" id="2.40.160.130">
    <property type="entry name" value="Capsule assembly protein Wzi"/>
    <property type="match status" value="1"/>
</dbReference>
<dbReference type="InterPro" id="IPR038636">
    <property type="entry name" value="Wzi_sf"/>
</dbReference>
<keyword evidence="3" id="KW-1185">Reference proteome</keyword>
<protein>
    <submittedName>
        <fullName evidence="2">Outer membrane protein in capsule/EPS biosynthesis locus</fullName>
    </submittedName>
</protein>
<reference evidence="2" key="2">
    <citation type="submission" date="2020-09" db="EMBL/GenBank/DDBJ databases">
        <authorList>
            <person name="Sun Q."/>
            <person name="Kim S."/>
        </authorList>
    </citation>
    <scope>NUCLEOTIDE SEQUENCE</scope>
    <source>
        <strain evidence="2">KCTC 42731</strain>
    </source>
</reference>
<evidence type="ECO:0000256" key="1">
    <source>
        <dbReference type="SAM" id="SignalP"/>
    </source>
</evidence>
<dbReference type="EMBL" id="BNCK01000002">
    <property type="protein sequence ID" value="GHF85125.1"/>
    <property type="molecule type" value="Genomic_DNA"/>
</dbReference>
<keyword evidence="1" id="KW-0732">Signal</keyword>
<accession>A0A919BE07</accession>
<dbReference type="RefSeq" id="WP_189768054.1">
    <property type="nucleotide sequence ID" value="NZ_BNCK01000002.1"/>
</dbReference>
<reference evidence="2" key="1">
    <citation type="journal article" date="2014" name="Int. J. Syst. Evol. Microbiol.">
        <title>Complete genome sequence of Corynebacterium casei LMG S-19264T (=DSM 44701T), isolated from a smear-ripened cheese.</title>
        <authorList>
            <consortium name="US DOE Joint Genome Institute (JGI-PGF)"/>
            <person name="Walter F."/>
            <person name="Albersmeier A."/>
            <person name="Kalinowski J."/>
            <person name="Ruckert C."/>
        </authorList>
    </citation>
    <scope>NUCLEOTIDE SEQUENCE</scope>
    <source>
        <strain evidence="2">KCTC 42731</strain>
    </source>
</reference>
<sequence>MKKLLFVLIATGFATKAAFADPWVDTSNVFLRANIQVLADAGIIKTPVTTFPLMWHDINKDLNNVYLSQLSPKTKEAFLYVRHQLKLAKRNSKLITVNVASDDKRFTSFGDEYRDANNIKVATSFKSERFAFKVSTSYNPSPIDEDKTRFDDSYGAFFLGNWVFSAGMQQRWWGPGIDTSLILSNNARPMPALTLSRKSSEPFTIPWTDIDIPWTVTTFMAKMDDKRVVKDTLLWGFRLNFKPTQNLEIGVSRLAQWAGEGRPKNFSTFVDVLKGLDNCGGNGPSVEECAAGKEPGNQLAGYDIRYSNTIFDHPFALYFITHAEDGDRKGGLSILGEEKYQMGIETQLHAFGYNWKLYLESTDTYALCSDGVNGDGTSRIGNCYYEHHIYKTGLRYNKRSIANLYDNDATSLVLGASTLSAGDTQIETKLRWLQLNKDNADKAPENPIIGNPLTSIAEDMFMVSSKVQHSYKNWRFTIGSDISRSTFDNAVKDQTDVNVFAQVEYNL</sequence>
<name>A0A919BE07_9GAMM</name>
<feature type="signal peptide" evidence="1">
    <location>
        <begin position="1"/>
        <end position="20"/>
    </location>
</feature>
<proteinExistence type="predicted"/>